<dbReference type="GO" id="GO:0046872">
    <property type="term" value="F:metal ion binding"/>
    <property type="evidence" value="ECO:0007669"/>
    <property type="project" value="InterPro"/>
</dbReference>
<dbReference type="InterPro" id="IPR007863">
    <property type="entry name" value="Peptidase_M16_C"/>
</dbReference>
<accession>A0A1Y1VYI7</accession>
<sequence>MADKYVLEEQTAFENGEREGFPCFVYKHRASDFRVVVCQVPGPVCKMAVCVPTPCKDHKGKPHTLEHLVFCGSKAFPYRGYIDTVASRNLGLPMNATTFNDMTLFKFMGLTQQGAANVLPVALDHIMHPLLLNTHFATENMYPPRSTYSFGAGGLPQSISELTNDEIKEYHAKYYNYGDITLLLVGAYDECPAEIFDALDKLDAEISAAPPKISQPMKSPQITREKRRHDVVFASERTTKGSMAFAWEGPACEDVETQIALEMLIDYLKNEPTSPMRLRFTNRPVQIAGDIDFSIRPYIPTMIELNFLEVPLKSYATHLGAAVASTTMSTQNRRPPTYVPVSQSASAASSYPSPAEAYGATDLTTQSDDVVNLFSHNSYRRKLMDVFTYMTDYWLEHRWSHFHSYIVKRNAAIAAAFGKTAMDYADMYGLVQMLSRDATAFRFSPESIAKSRPKFGSRAKQFTIRRELEQKDHKFWEALMQRWLIDNKLVHLAMIPDSKMSIQIEAERNLRKRSFLESLTPEKMKEVERKNAEAMESTKINIPMEVLRAMPPTPDVSKVQLPPFYGFGFNLASERAGQATPFGYGRVLVVPTEIEARFQVSLPLAGLSCDLYPYLVLFTELLATLASELMNGDDGQEMQPSEMPMQYIPSEQVDASFSKAAICALRSGLMVLKLLFGDFGIDAIHKTATRLRAMVNRNKEMHNSILIDMFQWLRAPGAFDASSLVRNPLVPGVITNTSKEPLGRVLNLYFQASFMKSVTQSLSSAVSGDDAMPSSTHKVSDAIARIRMHFANCIARTGLLHVTLPEKQTDIKARVIVDALIEEWRVRTSMWRETHLTIIAPSSPSEPVVPYASPIPLITTAQLQASGPPRKRRRSTAQPVKAVPEHKSPVVAGPPGERRGSRLFLPELRTSYFGVQVPLDIPKDPVDTALVSIDKQLESLPALDIFSFQILAGLLSRSEGPLKNAIRGRGHAYGIGIHARAENGHMAIYISHAVDPIKALHALWEVIEDMCTEEGWAARVNEVQLEAVQSPGSAIPFDDATAILRGFSGLEESIKWSARHIEHITLDDLRRVFLRFFRPIVQKTGKHIYLFTTPTKTEDEESEFMKQLNDNPYDIEFKQIELSVLDPIISL</sequence>
<reference evidence="4 5" key="1">
    <citation type="submission" date="2016-07" db="EMBL/GenBank/DDBJ databases">
        <title>Pervasive Adenine N6-methylation of Active Genes in Fungi.</title>
        <authorList>
            <consortium name="DOE Joint Genome Institute"/>
            <person name="Mondo S.J."/>
            <person name="Dannebaum R.O."/>
            <person name="Kuo R.C."/>
            <person name="Labutti K."/>
            <person name="Haridas S."/>
            <person name="Kuo A."/>
            <person name="Salamov A."/>
            <person name="Ahrendt S.R."/>
            <person name="Lipzen A."/>
            <person name="Sullivan W."/>
            <person name="Andreopoulos W.B."/>
            <person name="Clum A."/>
            <person name="Lindquist E."/>
            <person name="Daum C."/>
            <person name="Ramamoorthy G.K."/>
            <person name="Gryganskyi A."/>
            <person name="Culley D."/>
            <person name="Magnuson J.K."/>
            <person name="James T.Y."/>
            <person name="O'Malley M.A."/>
            <person name="Stajich J.E."/>
            <person name="Spatafora J.W."/>
            <person name="Visel A."/>
            <person name="Grigoriev I.V."/>
        </authorList>
    </citation>
    <scope>NUCLEOTIDE SEQUENCE [LARGE SCALE GENOMIC DNA]</scope>
    <source>
        <strain evidence="4 5">ATCC 12442</strain>
    </source>
</reference>
<comment type="caution">
    <text evidence="4">The sequence shown here is derived from an EMBL/GenBank/DDBJ whole genome shotgun (WGS) entry which is preliminary data.</text>
</comment>
<protein>
    <recommendedName>
        <fullName evidence="6">Peptidase M16 C-terminal domain-containing protein</fullName>
    </recommendedName>
</protein>
<evidence type="ECO:0000259" key="3">
    <source>
        <dbReference type="Pfam" id="PF05193"/>
    </source>
</evidence>
<dbReference type="OrthoDB" id="4953at2759"/>
<proteinExistence type="predicted"/>
<evidence type="ECO:0008006" key="6">
    <source>
        <dbReference type="Google" id="ProtNLM"/>
    </source>
</evidence>
<dbReference type="Proteomes" id="UP000193922">
    <property type="component" value="Unassembled WGS sequence"/>
</dbReference>
<dbReference type="RefSeq" id="XP_040740340.1">
    <property type="nucleotide sequence ID" value="XM_040890655.1"/>
</dbReference>
<dbReference type="Gene3D" id="3.30.830.10">
    <property type="entry name" value="Metalloenzyme, LuxS/M16 peptidase-like"/>
    <property type="match status" value="4"/>
</dbReference>
<evidence type="ECO:0000313" key="5">
    <source>
        <dbReference type="Proteomes" id="UP000193922"/>
    </source>
</evidence>
<evidence type="ECO:0000256" key="1">
    <source>
        <dbReference type="SAM" id="MobiDB-lite"/>
    </source>
</evidence>
<dbReference type="Pfam" id="PF00675">
    <property type="entry name" value="Peptidase_M16"/>
    <property type="match status" value="1"/>
</dbReference>
<keyword evidence="5" id="KW-1185">Reference proteome</keyword>
<dbReference type="Pfam" id="PF05193">
    <property type="entry name" value="Peptidase_M16_C"/>
    <property type="match status" value="1"/>
</dbReference>
<dbReference type="EMBL" id="MCFD01000016">
    <property type="protein sequence ID" value="ORX66330.1"/>
    <property type="molecule type" value="Genomic_DNA"/>
</dbReference>
<dbReference type="GeneID" id="63807303"/>
<dbReference type="PANTHER" id="PTHR43016:SF6">
    <property type="entry name" value="PEPTIDASE M16 N-TERMINAL DOMAIN-CONTAINING PROTEIN"/>
    <property type="match status" value="1"/>
</dbReference>
<dbReference type="PANTHER" id="PTHR43016">
    <property type="entry name" value="PRESEQUENCE PROTEASE"/>
    <property type="match status" value="1"/>
</dbReference>
<name>A0A1Y1VYI7_9FUNG</name>
<dbReference type="AlphaFoldDB" id="A0A1Y1VYI7"/>
<dbReference type="STRING" id="61395.A0A1Y1VYI7"/>
<evidence type="ECO:0000259" key="2">
    <source>
        <dbReference type="Pfam" id="PF00675"/>
    </source>
</evidence>
<feature type="region of interest" description="Disordered" evidence="1">
    <location>
        <begin position="863"/>
        <end position="896"/>
    </location>
</feature>
<dbReference type="InterPro" id="IPR011765">
    <property type="entry name" value="Pept_M16_N"/>
</dbReference>
<evidence type="ECO:0000313" key="4">
    <source>
        <dbReference type="EMBL" id="ORX66330.1"/>
    </source>
</evidence>
<dbReference type="InterPro" id="IPR011249">
    <property type="entry name" value="Metalloenz_LuxS/M16"/>
</dbReference>
<feature type="domain" description="Peptidase M16 N-terminal" evidence="2">
    <location>
        <begin position="56"/>
        <end position="139"/>
    </location>
</feature>
<organism evidence="4 5">
    <name type="scientific">Linderina pennispora</name>
    <dbReference type="NCBI Taxonomy" id="61395"/>
    <lineage>
        <taxon>Eukaryota</taxon>
        <taxon>Fungi</taxon>
        <taxon>Fungi incertae sedis</taxon>
        <taxon>Zoopagomycota</taxon>
        <taxon>Kickxellomycotina</taxon>
        <taxon>Kickxellomycetes</taxon>
        <taxon>Kickxellales</taxon>
        <taxon>Kickxellaceae</taxon>
        <taxon>Linderina</taxon>
    </lineage>
</organism>
<dbReference type="SUPFAM" id="SSF63411">
    <property type="entry name" value="LuxS/MPP-like metallohydrolase"/>
    <property type="match status" value="3"/>
</dbReference>
<feature type="domain" description="Peptidase M16 C-terminal" evidence="3">
    <location>
        <begin position="162"/>
        <end position="278"/>
    </location>
</feature>
<gene>
    <name evidence="4" type="ORF">DL89DRAFT_295580</name>
</gene>